<protein>
    <submittedName>
        <fullName evidence="1">Uncharacterized protein</fullName>
    </submittedName>
</protein>
<gene>
    <name evidence="1" type="ORF">GR328_20985</name>
</gene>
<keyword evidence="2" id="KW-1185">Reference proteome</keyword>
<organism evidence="1 2">
    <name type="scientific">Microvirga makkahensis</name>
    <dbReference type="NCBI Taxonomy" id="1128670"/>
    <lineage>
        <taxon>Bacteria</taxon>
        <taxon>Pseudomonadati</taxon>
        <taxon>Pseudomonadota</taxon>
        <taxon>Alphaproteobacteria</taxon>
        <taxon>Hyphomicrobiales</taxon>
        <taxon>Methylobacteriaceae</taxon>
        <taxon>Microvirga</taxon>
    </lineage>
</organism>
<name>A0A7X3MVB9_9HYPH</name>
<comment type="caution">
    <text evidence="1">The sequence shown here is derived from an EMBL/GenBank/DDBJ whole genome shotgun (WGS) entry which is preliminary data.</text>
</comment>
<dbReference type="Proteomes" id="UP000436483">
    <property type="component" value="Unassembled WGS sequence"/>
</dbReference>
<proteinExistence type="predicted"/>
<sequence length="75" mass="8675">MSDWVDFEQWKDCARMERPGFVLEVRNAAGQSLFTPCTHFLQTPWDWTSAPVQFRLVQESKPSHSAPIPKPQNKS</sequence>
<dbReference type="AlphaFoldDB" id="A0A7X3MVB9"/>
<dbReference type="RefSeq" id="WP_160887308.1">
    <property type="nucleotide sequence ID" value="NZ_WURB01000023.1"/>
</dbReference>
<dbReference type="OrthoDB" id="8020294at2"/>
<reference evidence="1 2" key="1">
    <citation type="submission" date="2019-12" db="EMBL/GenBank/DDBJ databases">
        <authorList>
            <person name="Yuan C.-G."/>
        </authorList>
    </citation>
    <scope>NUCLEOTIDE SEQUENCE [LARGE SCALE GENOMIC DNA]</scope>
    <source>
        <strain evidence="1 2">KCTC 23863</strain>
    </source>
</reference>
<dbReference type="EMBL" id="WURB01000023">
    <property type="protein sequence ID" value="MXQ13889.1"/>
    <property type="molecule type" value="Genomic_DNA"/>
</dbReference>
<evidence type="ECO:0000313" key="1">
    <source>
        <dbReference type="EMBL" id="MXQ13889.1"/>
    </source>
</evidence>
<accession>A0A7X3MVB9</accession>
<evidence type="ECO:0000313" key="2">
    <source>
        <dbReference type="Proteomes" id="UP000436483"/>
    </source>
</evidence>
<reference evidence="1 2" key="2">
    <citation type="submission" date="2020-01" db="EMBL/GenBank/DDBJ databases">
        <title>Microvirga sp. nov., an arsenate reduction bacterium isolated from Tibet hotspring sediments.</title>
        <authorList>
            <person name="Xian W.-D."/>
            <person name="Li W.-J."/>
        </authorList>
    </citation>
    <scope>NUCLEOTIDE SEQUENCE [LARGE SCALE GENOMIC DNA]</scope>
    <source>
        <strain evidence="1 2">KCTC 23863</strain>
    </source>
</reference>